<evidence type="ECO:0000256" key="3">
    <source>
        <dbReference type="PIRSR" id="PIRSR601613-1"/>
    </source>
</evidence>
<dbReference type="AlphaFoldDB" id="A0AAD9QU97"/>
<feature type="binding site" evidence="3">
    <location>
        <position position="346"/>
    </location>
    <ligand>
        <name>substrate</name>
    </ligand>
</feature>
<dbReference type="SUPFAM" id="SSF51905">
    <property type="entry name" value="FAD/NAD(P)-binding domain"/>
    <property type="match status" value="1"/>
</dbReference>
<reference evidence="6" key="2">
    <citation type="journal article" date="2023" name="Science">
        <title>Genomic signatures of disease resistance in endangered staghorn corals.</title>
        <authorList>
            <person name="Vollmer S.V."/>
            <person name="Selwyn J.D."/>
            <person name="Despard B.A."/>
            <person name="Roesel C.L."/>
        </authorList>
    </citation>
    <scope>NUCLEOTIDE SEQUENCE</scope>
    <source>
        <strain evidence="6">K2</strain>
    </source>
</reference>
<keyword evidence="7" id="KW-1185">Reference proteome</keyword>
<protein>
    <recommendedName>
        <fullName evidence="4">Amine oxidase</fullName>
        <ecNumber evidence="4">1.4.3.-</ecNumber>
    </recommendedName>
</protein>
<dbReference type="Gene3D" id="3.50.50.60">
    <property type="entry name" value="FAD/NAD(P)-binding domain"/>
    <property type="match status" value="1"/>
</dbReference>
<evidence type="ECO:0000259" key="5">
    <source>
        <dbReference type="Pfam" id="PF01593"/>
    </source>
</evidence>
<dbReference type="PANTHER" id="PTHR10742">
    <property type="entry name" value="FLAVIN MONOAMINE OXIDASE"/>
    <property type="match status" value="1"/>
</dbReference>
<dbReference type="InterPro" id="IPR036188">
    <property type="entry name" value="FAD/NAD-bd_sf"/>
</dbReference>
<evidence type="ECO:0000256" key="1">
    <source>
        <dbReference type="ARBA" id="ARBA00001974"/>
    </source>
</evidence>
<evidence type="ECO:0000256" key="4">
    <source>
        <dbReference type="RuleBase" id="RU362067"/>
    </source>
</evidence>
<feature type="non-terminal residue" evidence="6">
    <location>
        <position position="456"/>
    </location>
</feature>
<dbReference type="EC" id="1.4.3.-" evidence="4"/>
<evidence type="ECO:0000256" key="2">
    <source>
        <dbReference type="ARBA" id="ARBA00023002"/>
    </source>
</evidence>
<dbReference type="InterPro" id="IPR002937">
    <property type="entry name" value="Amino_oxidase"/>
</dbReference>
<dbReference type="GO" id="GO:0008131">
    <property type="term" value="F:primary methylamine oxidase activity"/>
    <property type="evidence" value="ECO:0007669"/>
    <property type="project" value="UniProtKB-ARBA"/>
</dbReference>
<dbReference type="PANTHER" id="PTHR10742:SF418">
    <property type="entry name" value="AMINE OXIDASE DOMAIN-CONTAINING PROTEIN"/>
    <property type="match status" value="1"/>
</dbReference>
<evidence type="ECO:0000313" key="6">
    <source>
        <dbReference type="EMBL" id="KAK2567614.1"/>
    </source>
</evidence>
<proteinExistence type="inferred from homology"/>
<keyword evidence="4" id="KW-0285">Flavoprotein</keyword>
<organism evidence="6 7">
    <name type="scientific">Acropora cervicornis</name>
    <name type="common">Staghorn coral</name>
    <dbReference type="NCBI Taxonomy" id="6130"/>
    <lineage>
        <taxon>Eukaryota</taxon>
        <taxon>Metazoa</taxon>
        <taxon>Cnidaria</taxon>
        <taxon>Anthozoa</taxon>
        <taxon>Hexacorallia</taxon>
        <taxon>Scleractinia</taxon>
        <taxon>Astrocoeniina</taxon>
        <taxon>Acroporidae</taxon>
        <taxon>Acropora</taxon>
    </lineage>
</organism>
<sequence>MFRSSSPGSCDNHVAVVGGGMAGLAAAAALSQAGYDVVLLEASDYFGGRVKQVTPFKGFAPIDLGGEFIHGSDSIINRLAKENGWPVKPCHQCEGEKSGDMFYYKGSLHPLLGDHPDIKKAWEAWDEIITLWDKTAKDLTILEWLRQNQYNEDVIAILDAAYCQTAGARLSQMGVWESSREENAWEYGSGNFRLRDSYSKLVGHFIDKCSRVVKHLCWQVREIDWRGANLEPSDGKQDQTNLGGKILLKNQHGHVLSARRVIITVPLTVLKDGDINFIPALPESKRKAIDTIQMTGALKIVCRFKFKFWPEHLNLVYNVRGFISQIWMYTRDSLCGDDKCHLVAGFQTAQLAEEKGSLNEKEVLDGFLQELDEIFSTDSDLHPATDSLMDFVYYHWSKHPFIRGGYSSPTAHAWGMRHALATPVDDHLFFAGEATSLVACATVHTAIETGLRAVRE</sequence>
<accession>A0AAD9QU97</accession>
<dbReference type="EMBL" id="JARQWQ010000014">
    <property type="protein sequence ID" value="KAK2567614.1"/>
    <property type="molecule type" value="Genomic_DNA"/>
</dbReference>
<dbReference type="Pfam" id="PF01593">
    <property type="entry name" value="Amino_oxidase"/>
    <property type="match status" value="1"/>
</dbReference>
<keyword evidence="4" id="KW-0274">FAD</keyword>
<dbReference type="InterPro" id="IPR050281">
    <property type="entry name" value="Flavin_monoamine_oxidase"/>
</dbReference>
<feature type="domain" description="Amine oxidase" evidence="5">
    <location>
        <begin position="21"/>
        <end position="455"/>
    </location>
</feature>
<comment type="caution">
    <text evidence="6">The sequence shown here is derived from an EMBL/GenBank/DDBJ whole genome shotgun (WGS) entry which is preliminary data.</text>
</comment>
<comment type="cofactor">
    <cofactor evidence="1 4">
        <name>FAD</name>
        <dbReference type="ChEBI" id="CHEBI:57692"/>
    </cofactor>
</comment>
<dbReference type="SUPFAM" id="SSF54373">
    <property type="entry name" value="FAD-linked reductases, C-terminal domain"/>
    <property type="match status" value="1"/>
</dbReference>
<dbReference type="Proteomes" id="UP001249851">
    <property type="component" value="Unassembled WGS sequence"/>
</dbReference>
<reference evidence="6" key="1">
    <citation type="journal article" date="2023" name="G3 (Bethesda)">
        <title>Whole genome assembly and annotation of the endangered Caribbean coral Acropora cervicornis.</title>
        <authorList>
            <person name="Selwyn J.D."/>
            <person name="Vollmer S.V."/>
        </authorList>
    </citation>
    <scope>NUCLEOTIDE SEQUENCE</scope>
    <source>
        <strain evidence="6">K2</strain>
    </source>
</reference>
<evidence type="ECO:0000313" key="7">
    <source>
        <dbReference type="Proteomes" id="UP001249851"/>
    </source>
</evidence>
<name>A0AAD9QU97_ACRCE</name>
<comment type="similarity">
    <text evidence="4">Belongs to the flavin monoamine oxidase family.</text>
</comment>
<feature type="binding site" evidence="3">
    <location>
        <position position="220"/>
    </location>
    <ligand>
        <name>FAD</name>
        <dbReference type="ChEBI" id="CHEBI:57692"/>
    </ligand>
</feature>
<gene>
    <name evidence="6" type="ORF">P5673_008464</name>
</gene>
<dbReference type="InterPro" id="IPR001613">
    <property type="entry name" value="Flavin_amine_oxidase"/>
</dbReference>
<dbReference type="PRINTS" id="PR00757">
    <property type="entry name" value="AMINEOXDASEF"/>
</dbReference>
<keyword evidence="2 4" id="KW-0560">Oxidoreductase</keyword>
<feature type="binding site" evidence="3">
    <location>
        <begin position="41"/>
        <end position="42"/>
    </location>
    <ligand>
        <name>FAD</name>
        <dbReference type="ChEBI" id="CHEBI:57692"/>
    </ligand>
</feature>